<dbReference type="Gene3D" id="3.30.565.40">
    <property type="entry name" value="Fervidobacterium nodosum Rt17-B1 like"/>
    <property type="match status" value="1"/>
</dbReference>
<evidence type="ECO:0000259" key="2">
    <source>
        <dbReference type="Pfam" id="PF13739"/>
    </source>
</evidence>
<dbReference type="Gene3D" id="3.90.640.20">
    <property type="entry name" value="Heat-shock cognate protein, ATPase"/>
    <property type="match status" value="1"/>
</dbReference>
<dbReference type="Proteomes" id="UP000661435">
    <property type="component" value="Unassembled WGS sequence"/>
</dbReference>
<comment type="caution">
    <text evidence="3">The sequence shown here is derived from an EMBL/GenBank/DDBJ whole genome shotgun (WGS) entry which is preliminary data.</text>
</comment>
<evidence type="ECO:0000259" key="1">
    <source>
        <dbReference type="Pfam" id="PF11738"/>
    </source>
</evidence>
<accession>A0A8J6MB52</accession>
<dbReference type="InterPro" id="IPR021729">
    <property type="entry name" value="DUF3298"/>
</dbReference>
<name>A0A8J6MB52_9FIRM</name>
<keyword evidence="4" id="KW-1185">Reference proteome</keyword>
<evidence type="ECO:0000313" key="4">
    <source>
        <dbReference type="Proteomes" id="UP000661435"/>
    </source>
</evidence>
<evidence type="ECO:0000313" key="3">
    <source>
        <dbReference type="EMBL" id="MBC5735155.1"/>
    </source>
</evidence>
<sequence length="221" mass="25438">MGGAGMKIEDGLWKQTLNWEGEPVLTVSLQFPRLSEETAGQRRIARYYRQAAEQWKARWTGPLFLRAQAAARLAREQSRPFRPWEAALTYRLTVQSETLLSLYLDAYEFSGGAHGVTVRQGDTWELPRGLPRSLASFFPPRFRWRRAVLEQVRAQIEARLANGEAWFFEDWRQRLPAAFDPEHFYCTQAGPAVFFPLYRIAPYAEGIPVFPLSLPEEAACR</sequence>
<reference evidence="3" key="1">
    <citation type="submission" date="2020-08" db="EMBL/GenBank/DDBJ databases">
        <title>Genome public.</title>
        <authorList>
            <person name="Liu C."/>
            <person name="Sun Q."/>
        </authorList>
    </citation>
    <scope>NUCLEOTIDE SEQUENCE</scope>
    <source>
        <strain evidence="3">NSJ-51</strain>
    </source>
</reference>
<feature type="domain" description="Deacetylase PdaC" evidence="2">
    <location>
        <begin position="23"/>
        <end position="117"/>
    </location>
</feature>
<dbReference type="Pfam" id="PF13739">
    <property type="entry name" value="PdaC"/>
    <property type="match status" value="1"/>
</dbReference>
<protein>
    <submittedName>
        <fullName evidence="3">DUF3298 and DUF4163 domain-containing protein</fullName>
    </submittedName>
</protein>
<feature type="domain" description="DUF3298" evidence="1">
    <location>
        <begin position="137"/>
        <end position="212"/>
    </location>
</feature>
<organism evidence="3 4">
    <name type="scientific">Lawsonibacter hominis</name>
    <dbReference type="NCBI Taxonomy" id="2763053"/>
    <lineage>
        <taxon>Bacteria</taxon>
        <taxon>Bacillati</taxon>
        <taxon>Bacillota</taxon>
        <taxon>Clostridia</taxon>
        <taxon>Eubacteriales</taxon>
        <taxon>Oscillospiraceae</taxon>
        <taxon>Lawsonibacter</taxon>
    </lineage>
</organism>
<dbReference type="InterPro" id="IPR025303">
    <property type="entry name" value="PdaC"/>
</dbReference>
<dbReference type="InterPro" id="IPR037126">
    <property type="entry name" value="PdaC/RsiV-like_sf"/>
</dbReference>
<proteinExistence type="predicted"/>
<dbReference type="AlphaFoldDB" id="A0A8J6MB52"/>
<dbReference type="EMBL" id="JACOPP010000039">
    <property type="protein sequence ID" value="MBC5735155.1"/>
    <property type="molecule type" value="Genomic_DNA"/>
</dbReference>
<dbReference type="Pfam" id="PF11738">
    <property type="entry name" value="DUF3298"/>
    <property type="match status" value="1"/>
</dbReference>
<gene>
    <name evidence="3" type="ORF">H8S57_15710</name>
</gene>